<name>A0ABR8T1U0_9BACL</name>
<feature type="transmembrane region" description="Helical" evidence="8">
    <location>
        <begin position="118"/>
        <end position="147"/>
    </location>
</feature>
<organism evidence="9 10">
    <name type="scientific">Paenibacillus gallinarum</name>
    <dbReference type="NCBI Taxonomy" id="2762232"/>
    <lineage>
        <taxon>Bacteria</taxon>
        <taxon>Bacillati</taxon>
        <taxon>Bacillota</taxon>
        <taxon>Bacilli</taxon>
        <taxon>Bacillales</taxon>
        <taxon>Paenibacillaceae</taxon>
        <taxon>Paenibacillus</taxon>
    </lineage>
</organism>
<feature type="transmembrane region" description="Helical" evidence="8">
    <location>
        <begin position="300"/>
        <end position="319"/>
    </location>
</feature>
<comment type="similarity">
    <text evidence="2 8">Belongs to the lactate permease family.</text>
</comment>
<dbReference type="RefSeq" id="WP_191802093.1">
    <property type="nucleotide sequence ID" value="NZ_JACSQL010000008.1"/>
</dbReference>
<feature type="transmembrane region" description="Helical" evidence="8">
    <location>
        <begin position="442"/>
        <end position="462"/>
    </location>
</feature>
<keyword evidence="6 8" id="KW-1133">Transmembrane helix</keyword>
<evidence type="ECO:0000256" key="4">
    <source>
        <dbReference type="ARBA" id="ARBA00022475"/>
    </source>
</evidence>
<feature type="transmembrane region" description="Helical" evidence="8">
    <location>
        <begin position="154"/>
        <end position="177"/>
    </location>
</feature>
<evidence type="ECO:0000313" key="10">
    <source>
        <dbReference type="Proteomes" id="UP000608071"/>
    </source>
</evidence>
<keyword evidence="3 8" id="KW-0813">Transport</keyword>
<dbReference type="Pfam" id="PF02652">
    <property type="entry name" value="Lactate_perm"/>
    <property type="match status" value="1"/>
</dbReference>
<comment type="subcellular location">
    <subcellularLocation>
        <location evidence="1 8">Cell membrane</location>
        <topology evidence="1 8">Multi-pass membrane protein</topology>
    </subcellularLocation>
</comment>
<dbReference type="PANTHER" id="PTHR30003:SF0">
    <property type="entry name" value="GLYCOLATE PERMEASE GLCA-RELATED"/>
    <property type="match status" value="1"/>
</dbReference>
<evidence type="ECO:0000313" key="9">
    <source>
        <dbReference type="EMBL" id="MBD7969728.1"/>
    </source>
</evidence>
<keyword evidence="7 8" id="KW-0472">Membrane</keyword>
<comment type="caution">
    <text evidence="9">The sequence shown here is derived from an EMBL/GenBank/DDBJ whole genome shotgun (WGS) entry which is preliminary data.</text>
</comment>
<feature type="transmembrane region" description="Helical" evidence="8">
    <location>
        <begin position="12"/>
        <end position="34"/>
    </location>
</feature>
<feature type="transmembrane region" description="Helical" evidence="8">
    <location>
        <begin position="252"/>
        <end position="269"/>
    </location>
</feature>
<reference evidence="9 10" key="1">
    <citation type="submission" date="2020-08" db="EMBL/GenBank/DDBJ databases">
        <title>A Genomic Blueprint of the Chicken Gut Microbiome.</title>
        <authorList>
            <person name="Gilroy R."/>
            <person name="Ravi A."/>
            <person name="Getino M."/>
            <person name="Pursley I."/>
            <person name="Horton D.L."/>
            <person name="Alikhan N.-F."/>
            <person name="Baker D."/>
            <person name="Gharbi K."/>
            <person name="Hall N."/>
            <person name="Watson M."/>
            <person name="Adriaenssens E.M."/>
            <person name="Foster-Nyarko E."/>
            <person name="Jarju S."/>
            <person name="Secka A."/>
            <person name="Antonio M."/>
            <person name="Oren A."/>
            <person name="Chaudhuri R."/>
            <person name="La Ragione R.M."/>
            <person name="Hildebrand F."/>
            <person name="Pallen M.J."/>
        </authorList>
    </citation>
    <scope>NUCLEOTIDE SEQUENCE [LARGE SCALE GENOMIC DNA]</scope>
    <source>
        <strain evidence="9 10">Sa2BVA9</strain>
    </source>
</reference>
<evidence type="ECO:0000256" key="6">
    <source>
        <dbReference type="ARBA" id="ARBA00022989"/>
    </source>
</evidence>
<evidence type="ECO:0000256" key="1">
    <source>
        <dbReference type="ARBA" id="ARBA00004651"/>
    </source>
</evidence>
<dbReference type="Proteomes" id="UP000608071">
    <property type="component" value="Unassembled WGS sequence"/>
</dbReference>
<comment type="function">
    <text evidence="8">Uptake of L-lactate across the membrane. Can also transport D-lactate and glycolate.</text>
</comment>
<feature type="transmembrane region" description="Helical" evidence="8">
    <location>
        <begin position="226"/>
        <end position="246"/>
    </location>
</feature>
<feature type="transmembrane region" description="Helical" evidence="8">
    <location>
        <begin position="40"/>
        <end position="58"/>
    </location>
</feature>
<feature type="transmembrane region" description="Helical" evidence="8">
    <location>
        <begin position="402"/>
        <end position="422"/>
    </location>
</feature>
<feature type="transmembrane region" description="Helical" evidence="8">
    <location>
        <begin position="70"/>
        <end position="91"/>
    </location>
</feature>
<evidence type="ECO:0000256" key="2">
    <source>
        <dbReference type="ARBA" id="ARBA00010100"/>
    </source>
</evidence>
<dbReference type="PANTHER" id="PTHR30003">
    <property type="entry name" value="L-LACTATE PERMEASE"/>
    <property type="match status" value="1"/>
</dbReference>
<proteinExistence type="inferred from homology"/>
<accession>A0ABR8T1U0</accession>
<keyword evidence="5 8" id="KW-0812">Transmembrane</keyword>
<keyword evidence="10" id="KW-1185">Reference proteome</keyword>
<feature type="transmembrane region" description="Helical" evidence="8">
    <location>
        <begin position="197"/>
        <end position="214"/>
    </location>
</feature>
<evidence type="ECO:0000256" key="8">
    <source>
        <dbReference type="RuleBase" id="RU365092"/>
    </source>
</evidence>
<sequence>MGVWNQIYDPMGNIWLSALVAAIPIIFFIVALTVFKMKGYVAGILSIVVAACVALFFYKMPFVKVVGTGFYGVLAGLWPVASIVLAAIFLYKLTVKTGKFDIIKNSIATITEDQRLQVLLVAFSFGAFLEGAAGFGAPVAITAVILIGLGFKPVYAAGLCLVANIAGGSYGAMGIPVTTPATLTGLSGLDVASRTSYVIPIISLMIAFLLVYLIDGFKGMRQTWPAILVSGGSFAITQFIVLNTLGAELVDIISALVSLVVLALFLRVWKPKEIYRLDNEESAKQTKQAVKKETYSLGQVAFAWLPFILLTIMVILFSLKPVKALFAAGGPLNNLVFSFPIKGVHNQILRQPPVVPEETPYAAVFNLDLFSSTTTAIVIAALLTILIYRIKGSVIKEAAVETFKELYIPIITICSVLAFAYICNYSGMSSTLGLAFASTGSIFPLFAPILGWIGVFLTGSVVNSGSLFAPLQAVTANQIGILPEAMVAANVMGGAMAKMISPQSVAVAAAAVGLAGKENELFKFTIKISVILLVVVGIINWALY</sequence>
<keyword evidence="4 8" id="KW-1003">Cell membrane</keyword>
<evidence type="ECO:0000256" key="5">
    <source>
        <dbReference type="ARBA" id="ARBA00022692"/>
    </source>
</evidence>
<gene>
    <name evidence="9" type="ORF">H9647_16825</name>
</gene>
<dbReference type="NCBIfam" id="TIGR00795">
    <property type="entry name" value="lctP"/>
    <property type="match status" value="1"/>
</dbReference>
<evidence type="ECO:0000256" key="3">
    <source>
        <dbReference type="ARBA" id="ARBA00022448"/>
    </source>
</evidence>
<dbReference type="InterPro" id="IPR003804">
    <property type="entry name" value="Lactate_perm"/>
</dbReference>
<dbReference type="EMBL" id="JACSQL010000008">
    <property type="protein sequence ID" value="MBD7969728.1"/>
    <property type="molecule type" value="Genomic_DNA"/>
</dbReference>
<feature type="transmembrane region" description="Helical" evidence="8">
    <location>
        <begin position="369"/>
        <end position="390"/>
    </location>
</feature>
<evidence type="ECO:0000256" key="7">
    <source>
        <dbReference type="ARBA" id="ARBA00023136"/>
    </source>
</evidence>
<protein>
    <recommendedName>
        <fullName evidence="8">L-lactate permease</fullName>
    </recommendedName>
</protein>
<feature type="transmembrane region" description="Helical" evidence="8">
    <location>
        <begin position="524"/>
        <end position="543"/>
    </location>
</feature>